<dbReference type="EMBL" id="JANTYZ010000001">
    <property type="protein sequence ID" value="MCS3863984.1"/>
    <property type="molecule type" value="Genomic_DNA"/>
</dbReference>
<evidence type="ECO:0000313" key="8">
    <source>
        <dbReference type="EMBL" id="MCS4120208.1"/>
    </source>
</evidence>
<feature type="compositionally biased region" description="Low complexity" evidence="4">
    <location>
        <begin position="151"/>
        <end position="177"/>
    </location>
</feature>
<dbReference type="InterPro" id="IPR002508">
    <property type="entry name" value="MurNAc-LAA_cat"/>
</dbReference>
<dbReference type="PANTHER" id="PTHR30404:SF0">
    <property type="entry name" value="N-ACETYLMURAMOYL-L-ALANINE AMIDASE AMIC"/>
    <property type="match status" value="1"/>
</dbReference>
<dbReference type="Pfam" id="PF01520">
    <property type="entry name" value="Amidase_3"/>
    <property type="match status" value="1"/>
</dbReference>
<dbReference type="Proteomes" id="UP001155110">
    <property type="component" value="Unassembled WGS sequence"/>
</dbReference>
<dbReference type="EC" id="3.5.1.28" evidence="2"/>
<gene>
    <name evidence="8" type="ORF">GGP45_000526</name>
    <name evidence="6" type="ORF">GGP82_000515</name>
    <name evidence="7" type="ORF">GGP83_000056</name>
    <name evidence="9" type="ORF">GGP99_001558</name>
</gene>
<dbReference type="GO" id="GO:0030288">
    <property type="term" value="C:outer membrane-bounded periplasmic space"/>
    <property type="evidence" value="ECO:0007669"/>
    <property type="project" value="TreeGrafter"/>
</dbReference>
<feature type="region of interest" description="Disordered" evidence="4">
    <location>
        <begin position="151"/>
        <end position="208"/>
    </location>
</feature>
<sequence>MDWFRAHIARCVDAGHRSRWGPSWLLVGLLLVAAGPAQADVLVTDVIFSPRSDGQGYVVRVRTTGSPEAYMLQPEQARELKWVLYNTTLHADYDKRAPAGPVEDYTVTQQNGHLILRVTLTSDRSISPTAYRDGASDDVLLNLAYDDAPPVASGAASSPASTASASSPSAADAPTAARTEQRRRDPMATLSRERSRLDTVVIDPGHGGKDPGAVAHGLYEKDIVLDVAHKLGEYVENRLNLEVVYTRTDDRFIALEERGHLANRRGGDLFISLHANAFQSSSVQGTETYFLGRSKTDAARRVMKQENSVVREYEENPDRYDEYDAEAFVKGELFLSASMQFSEEFASIVQNQFKERVQRRSRGVHQAGFYVLWSASMPSVLVELGYLTNRQEARFLNSDRGQTYLASAIFRAVRKYKNQYNKGIVSSE</sequence>
<dbReference type="CDD" id="cd02696">
    <property type="entry name" value="MurNAc-LAA"/>
    <property type="match status" value="1"/>
</dbReference>
<dbReference type="EMBL" id="JANUBB010000001">
    <property type="protein sequence ID" value="MCS3950130.1"/>
    <property type="molecule type" value="Genomic_DNA"/>
</dbReference>
<dbReference type="GO" id="GO:0008745">
    <property type="term" value="F:N-acetylmuramoyl-L-alanine amidase activity"/>
    <property type="evidence" value="ECO:0007669"/>
    <property type="project" value="UniProtKB-EC"/>
</dbReference>
<comment type="catalytic activity">
    <reaction evidence="1">
        <text>Hydrolyzes the link between N-acetylmuramoyl residues and L-amino acid residues in certain cell-wall glycopeptides.</text>
        <dbReference type="EC" id="3.5.1.28"/>
    </reaction>
</comment>
<proteinExistence type="predicted"/>
<evidence type="ECO:0000259" key="5">
    <source>
        <dbReference type="SMART" id="SM00646"/>
    </source>
</evidence>
<dbReference type="InterPro" id="IPR050695">
    <property type="entry name" value="N-acetylmuramoyl_amidase_3"/>
</dbReference>
<reference evidence="6" key="1">
    <citation type="submission" date="2022-08" db="EMBL/GenBank/DDBJ databases">
        <title>Genomic Encyclopedia of Type Strains, Phase V (KMG-V): Genome sequencing to study the core and pangenomes of soil and plant-associated prokaryotes.</title>
        <authorList>
            <person name="Whitman W."/>
        </authorList>
    </citation>
    <scope>NUCLEOTIDE SEQUENCE</scope>
    <source>
        <strain evidence="6">SP2016B</strain>
        <strain evidence="7">SP2017</strain>
        <strain evidence="9">SP3002</strain>
        <strain evidence="8">SP3026</strain>
    </source>
</reference>
<dbReference type="SMART" id="SM00646">
    <property type="entry name" value="Ami_3"/>
    <property type="match status" value="1"/>
</dbReference>
<feature type="domain" description="MurNAc-LAA" evidence="5">
    <location>
        <begin position="259"/>
        <end position="414"/>
    </location>
</feature>
<accession>A0A9X2U1F9</accession>
<dbReference type="SUPFAM" id="SSF53187">
    <property type="entry name" value="Zn-dependent exopeptidases"/>
    <property type="match status" value="1"/>
</dbReference>
<protein>
    <recommendedName>
        <fullName evidence="2">N-acetylmuramoyl-L-alanine amidase</fullName>
        <ecNumber evidence="2">3.5.1.28</ecNumber>
    </recommendedName>
</protein>
<dbReference type="Proteomes" id="UP001155010">
    <property type="component" value="Unassembled WGS sequence"/>
</dbReference>
<evidence type="ECO:0000313" key="10">
    <source>
        <dbReference type="Proteomes" id="UP001155034"/>
    </source>
</evidence>
<dbReference type="Proteomes" id="UP001155144">
    <property type="component" value="Unassembled WGS sequence"/>
</dbReference>
<dbReference type="FunFam" id="3.40.630.40:FF:000005">
    <property type="entry name" value="N-acetylmuramoyl-L-alanine amidase (AmiA)"/>
    <property type="match status" value="1"/>
</dbReference>
<dbReference type="PANTHER" id="PTHR30404">
    <property type="entry name" value="N-ACETYLMURAMOYL-L-ALANINE AMIDASE"/>
    <property type="match status" value="1"/>
</dbReference>
<name>A0A9X2U1F9_9BACT</name>
<evidence type="ECO:0000256" key="4">
    <source>
        <dbReference type="SAM" id="MobiDB-lite"/>
    </source>
</evidence>
<feature type="compositionally biased region" description="Basic and acidic residues" evidence="4">
    <location>
        <begin position="179"/>
        <end position="197"/>
    </location>
</feature>
<dbReference type="EMBL" id="JANTZM010000006">
    <property type="protein sequence ID" value="MCS4157598.1"/>
    <property type="molecule type" value="Genomic_DNA"/>
</dbReference>
<evidence type="ECO:0000256" key="2">
    <source>
        <dbReference type="ARBA" id="ARBA00011901"/>
    </source>
</evidence>
<keyword evidence="3 6" id="KW-0378">Hydrolase</keyword>
<evidence type="ECO:0000313" key="9">
    <source>
        <dbReference type="EMBL" id="MCS4157598.1"/>
    </source>
</evidence>
<dbReference type="Gene3D" id="3.40.630.40">
    <property type="entry name" value="Zn-dependent exopeptidases"/>
    <property type="match status" value="1"/>
</dbReference>
<dbReference type="EMBL" id="JANUBL010000001">
    <property type="protein sequence ID" value="MCS4120208.1"/>
    <property type="molecule type" value="Genomic_DNA"/>
</dbReference>
<evidence type="ECO:0000313" key="7">
    <source>
        <dbReference type="EMBL" id="MCS3950130.1"/>
    </source>
</evidence>
<dbReference type="RefSeq" id="WP_013062682.1">
    <property type="nucleotide sequence ID" value="NZ_CALTSD010000009.1"/>
</dbReference>
<evidence type="ECO:0000313" key="6">
    <source>
        <dbReference type="EMBL" id="MCS3863984.1"/>
    </source>
</evidence>
<dbReference type="Proteomes" id="UP001155034">
    <property type="component" value="Unassembled WGS sequence"/>
</dbReference>
<organism evidence="6 10">
    <name type="scientific">Salinibacter ruber</name>
    <dbReference type="NCBI Taxonomy" id="146919"/>
    <lineage>
        <taxon>Bacteria</taxon>
        <taxon>Pseudomonadati</taxon>
        <taxon>Rhodothermota</taxon>
        <taxon>Rhodothermia</taxon>
        <taxon>Rhodothermales</taxon>
        <taxon>Salinibacteraceae</taxon>
        <taxon>Salinibacter</taxon>
    </lineage>
</organism>
<comment type="caution">
    <text evidence="6">The sequence shown here is derived from an EMBL/GenBank/DDBJ whole genome shotgun (WGS) entry which is preliminary data.</text>
</comment>
<dbReference type="AlphaFoldDB" id="A0A9X2U1F9"/>
<evidence type="ECO:0000256" key="1">
    <source>
        <dbReference type="ARBA" id="ARBA00001561"/>
    </source>
</evidence>
<dbReference type="GO" id="GO:0009253">
    <property type="term" value="P:peptidoglycan catabolic process"/>
    <property type="evidence" value="ECO:0007669"/>
    <property type="project" value="InterPro"/>
</dbReference>
<evidence type="ECO:0000256" key="3">
    <source>
        <dbReference type="ARBA" id="ARBA00022801"/>
    </source>
</evidence>